<protein>
    <submittedName>
        <fullName evidence="1">Transcriptional regulator</fullName>
    </submittedName>
</protein>
<dbReference type="GO" id="GO:0001046">
    <property type="term" value="F:core promoter sequence-specific DNA binding"/>
    <property type="evidence" value="ECO:0007669"/>
    <property type="project" value="TreeGrafter"/>
</dbReference>
<evidence type="ECO:0000313" key="1">
    <source>
        <dbReference type="EMBL" id="GGC83274.1"/>
    </source>
</evidence>
<dbReference type="GO" id="GO:0006355">
    <property type="term" value="P:regulation of DNA-templated transcription"/>
    <property type="evidence" value="ECO:0007669"/>
    <property type="project" value="InterPro"/>
</dbReference>
<dbReference type="AlphaFoldDB" id="A0A916UQF9"/>
<sequence length="136" mass="15056">MEHSAIEQITIRFQALASLVPLRPIRTKNDYVNAVVFINQLLDTGAANEFSPLADLTNVLGLLVADYESAQNSVPAIAPVELLRFLMEQHHLAQSDMPEIGSEDEVSDILCGKQQLDTRQIKLLAGRFKVPVSIFI</sequence>
<dbReference type="Proteomes" id="UP000637423">
    <property type="component" value="Unassembled WGS sequence"/>
</dbReference>
<dbReference type="PANTHER" id="PTHR40455:SF1">
    <property type="entry name" value="ANTITOXIN HIGA"/>
    <property type="match status" value="1"/>
</dbReference>
<dbReference type="PANTHER" id="PTHR40455">
    <property type="entry name" value="ANTITOXIN HIGA"/>
    <property type="match status" value="1"/>
</dbReference>
<evidence type="ECO:0000313" key="2">
    <source>
        <dbReference type="Proteomes" id="UP000637423"/>
    </source>
</evidence>
<reference evidence="1" key="2">
    <citation type="submission" date="2020-09" db="EMBL/GenBank/DDBJ databases">
        <authorList>
            <person name="Sun Q."/>
            <person name="Zhou Y."/>
        </authorList>
    </citation>
    <scope>NUCLEOTIDE SEQUENCE</scope>
    <source>
        <strain evidence="1">CGMCC 1.10998</strain>
    </source>
</reference>
<dbReference type="InterPro" id="IPR039060">
    <property type="entry name" value="Antitox_HigA"/>
</dbReference>
<dbReference type="EMBL" id="BMED01000003">
    <property type="protein sequence ID" value="GGC83274.1"/>
    <property type="molecule type" value="Genomic_DNA"/>
</dbReference>
<proteinExistence type="predicted"/>
<gene>
    <name evidence="1" type="ORF">GCM10011396_33340</name>
</gene>
<keyword evidence="2" id="KW-1185">Reference proteome</keyword>
<accession>A0A916UQF9</accession>
<comment type="caution">
    <text evidence="1">The sequence shown here is derived from an EMBL/GenBank/DDBJ whole genome shotgun (WGS) entry which is preliminary data.</text>
</comment>
<name>A0A916UQF9_9BURK</name>
<reference evidence="1" key="1">
    <citation type="journal article" date="2014" name="Int. J. Syst. Evol. Microbiol.">
        <title>Complete genome sequence of Corynebacterium casei LMG S-19264T (=DSM 44701T), isolated from a smear-ripened cheese.</title>
        <authorList>
            <consortium name="US DOE Joint Genome Institute (JGI-PGF)"/>
            <person name="Walter F."/>
            <person name="Albersmeier A."/>
            <person name="Kalinowski J."/>
            <person name="Ruckert C."/>
        </authorList>
    </citation>
    <scope>NUCLEOTIDE SEQUENCE</scope>
    <source>
        <strain evidence="1">CGMCC 1.10998</strain>
    </source>
</reference>
<organism evidence="1 2">
    <name type="scientific">Undibacterium terreum</name>
    <dbReference type="NCBI Taxonomy" id="1224302"/>
    <lineage>
        <taxon>Bacteria</taxon>
        <taxon>Pseudomonadati</taxon>
        <taxon>Pseudomonadota</taxon>
        <taxon>Betaproteobacteria</taxon>
        <taxon>Burkholderiales</taxon>
        <taxon>Oxalobacteraceae</taxon>
        <taxon>Undibacterium</taxon>
    </lineage>
</organism>
<dbReference type="RefSeq" id="WP_188567219.1">
    <property type="nucleotide sequence ID" value="NZ_BMED01000003.1"/>
</dbReference>